<sequence length="295" mass="33508">MTARRQRPATAADTGARLKLHRRRMWLDGREYTVLGLRPGGPARFATNLHHECWHVLSDLHGARLLGRLLWGLAFQPRPNTLVLIDRPFLDPNPFDAEPSDPIALMASTLTPLSPQAARRLRRQLPLTRSSDGTVGWRTHGLDTAMAEVRAQAGWWEHRRHEERPWRAPAPETGRRCDRIGGLIVFAGPPALLRQWAVDVYRLGDWWHAGQCATEDLWPGGEVQILRDYHRQVALTGQVRAGLLSEAPRPPRLDENAPTGSRQPGPAHGELSPRHLRRLIWQRRLRIQSRRRPAG</sequence>
<keyword evidence="3" id="KW-1185">Reference proteome</keyword>
<evidence type="ECO:0000313" key="2">
    <source>
        <dbReference type="EMBL" id="MBG6141531.1"/>
    </source>
</evidence>
<accession>A0A8J7KPP3</accession>
<evidence type="ECO:0000313" key="3">
    <source>
        <dbReference type="Proteomes" id="UP000622552"/>
    </source>
</evidence>
<feature type="region of interest" description="Disordered" evidence="1">
    <location>
        <begin position="244"/>
        <end position="271"/>
    </location>
</feature>
<name>A0A8J7KPP3_9ACTN</name>
<dbReference type="AlphaFoldDB" id="A0A8J7KPP3"/>
<dbReference type="Proteomes" id="UP000622552">
    <property type="component" value="Unassembled WGS sequence"/>
</dbReference>
<gene>
    <name evidence="2" type="ORF">IW245_007725</name>
</gene>
<reference evidence="2" key="1">
    <citation type="submission" date="2020-11" db="EMBL/GenBank/DDBJ databases">
        <title>Sequencing the genomes of 1000 actinobacteria strains.</title>
        <authorList>
            <person name="Klenk H.-P."/>
        </authorList>
    </citation>
    <scope>NUCLEOTIDE SEQUENCE</scope>
    <source>
        <strain evidence="2">DSM 45356</strain>
    </source>
</reference>
<dbReference type="EMBL" id="JADOUF010000001">
    <property type="protein sequence ID" value="MBG6141531.1"/>
    <property type="molecule type" value="Genomic_DNA"/>
</dbReference>
<evidence type="ECO:0000256" key="1">
    <source>
        <dbReference type="SAM" id="MobiDB-lite"/>
    </source>
</evidence>
<organism evidence="2 3">
    <name type="scientific">Longispora fulva</name>
    <dbReference type="NCBI Taxonomy" id="619741"/>
    <lineage>
        <taxon>Bacteria</taxon>
        <taxon>Bacillati</taxon>
        <taxon>Actinomycetota</taxon>
        <taxon>Actinomycetes</taxon>
        <taxon>Micromonosporales</taxon>
        <taxon>Micromonosporaceae</taxon>
        <taxon>Longispora</taxon>
    </lineage>
</organism>
<comment type="caution">
    <text evidence="2">The sequence shown here is derived from an EMBL/GenBank/DDBJ whole genome shotgun (WGS) entry which is preliminary data.</text>
</comment>
<proteinExistence type="predicted"/>
<protein>
    <submittedName>
        <fullName evidence="2">Uncharacterized protein</fullName>
    </submittedName>
</protein>
<dbReference type="RefSeq" id="WP_197007931.1">
    <property type="nucleotide sequence ID" value="NZ_BONS01000013.1"/>
</dbReference>